<name>A0A0C9T1H4_PLICR</name>
<dbReference type="EMBL" id="KN832587">
    <property type="protein sequence ID" value="KII83034.1"/>
    <property type="molecule type" value="Genomic_DNA"/>
</dbReference>
<evidence type="ECO:0000313" key="4">
    <source>
        <dbReference type="Proteomes" id="UP000053263"/>
    </source>
</evidence>
<keyword evidence="2" id="KW-0472">Membrane</keyword>
<keyword evidence="4" id="KW-1185">Reference proteome</keyword>
<dbReference type="AlphaFoldDB" id="A0A0C9T1H4"/>
<keyword evidence="2" id="KW-0812">Transmembrane</keyword>
<protein>
    <submittedName>
        <fullName evidence="3">Uncharacterized protein</fullName>
    </submittedName>
</protein>
<feature type="region of interest" description="Disordered" evidence="1">
    <location>
        <begin position="1"/>
        <end position="32"/>
    </location>
</feature>
<reference evidence="3 4" key="1">
    <citation type="submission" date="2014-06" db="EMBL/GenBank/DDBJ databases">
        <title>Evolutionary Origins and Diversification of the Mycorrhizal Mutualists.</title>
        <authorList>
            <consortium name="DOE Joint Genome Institute"/>
            <consortium name="Mycorrhizal Genomics Consortium"/>
            <person name="Kohler A."/>
            <person name="Kuo A."/>
            <person name="Nagy L.G."/>
            <person name="Floudas D."/>
            <person name="Copeland A."/>
            <person name="Barry K.W."/>
            <person name="Cichocki N."/>
            <person name="Veneault-Fourrey C."/>
            <person name="LaButti K."/>
            <person name="Lindquist E.A."/>
            <person name="Lipzen A."/>
            <person name="Lundell T."/>
            <person name="Morin E."/>
            <person name="Murat C."/>
            <person name="Riley R."/>
            <person name="Ohm R."/>
            <person name="Sun H."/>
            <person name="Tunlid A."/>
            <person name="Henrissat B."/>
            <person name="Grigoriev I.V."/>
            <person name="Hibbett D.S."/>
            <person name="Martin F."/>
        </authorList>
    </citation>
    <scope>NUCLEOTIDE SEQUENCE [LARGE SCALE GENOMIC DNA]</scope>
    <source>
        <strain evidence="3 4">FD-325 SS-3</strain>
    </source>
</reference>
<evidence type="ECO:0000256" key="2">
    <source>
        <dbReference type="SAM" id="Phobius"/>
    </source>
</evidence>
<feature type="compositionally biased region" description="Polar residues" evidence="1">
    <location>
        <begin position="1"/>
        <end position="11"/>
    </location>
</feature>
<dbReference type="HOGENOM" id="CLU_051368_3_0_1"/>
<feature type="transmembrane region" description="Helical" evidence="2">
    <location>
        <begin position="42"/>
        <end position="67"/>
    </location>
</feature>
<dbReference type="OrthoDB" id="3256943at2759"/>
<evidence type="ECO:0000256" key="1">
    <source>
        <dbReference type="SAM" id="MobiDB-lite"/>
    </source>
</evidence>
<sequence length="217" mass="23331">MSSTATSSPLGTTSADPSSSSPFIPSPSTSAGNNPGGSSSSLYLFTFLATVFLLLCISSSIILRAFVVRRRFRRRIEAALAAGVTLTPSQHAVVRDFGEKPRLFELEVGPTRGEKACWDCIQPVSVQMVGMHRKLTRQHPLPSAQHPYPSLFSRLLHRQASYEPHPEEQPLTEESLQVSVLIAMPGDETSAGEVPDVAMGVTQAPVNGHPPATPKES</sequence>
<accession>A0A0C9T1H4</accession>
<evidence type="ECO:0000313" key="3">
    <source>
        <dbReference type="EMBL" id="KII83034.1"/>
    </source>
</evidence>
<dbReference type="Proteomes" id="UP000053263">
    <property type="component" value="Unassembled WGS sequence"/>
</dbReference>
<keyword evidence="2" id="KW-1133">Transmembrane helix</keyword>
<feature type="compositionally biased region" description="Low complexity" evidence="1">
    <location>
        <begin position="12"/>
        <end position="32"/>
    </location>
</feature>
<organism evidence="3 4">
    <name type="scientific">Plicaturopsis crispa FD-325 SS-3</name>
    <dbReference type="NCBI Taxonomy" id="944288"/>
    <lineage>
        <taxon>Eukaryota</taxon>
        <taxon>Fungi</taxon>
        <taxon>Dikarya</taxon>
        <taxon>Basidiomycota</taxon>
        <taxon>Agaricomycotina</taxon>
        <taxon>Agaricomycetes</taxon>
        <taxon>Agaricomycetidae</taxon>
        <taxon>Amylocorticiales</taxon>
        <taxon>Amylocorticiaceae</taxon>
        <taxon>Plicatura</taxon>
        <taxon>Plicaturopsis crispa</taxon>
    </lineage>
</organism>
<proteinExistence type="predicted"/>
<gene>
    <name evidence="3" type="ORF">PLICRDRAFT_180801</name>
</gene>